<accession>A0AAW1UQZ2</accession>
<evidence type="ECO:0000259" key="2">
    <source>
        <dbReference type="PROSITE" id="PS50835"/>
    </source>
</evidence>
<keyword evidence="4" id="KW-1185">Reference proteome</keyword>
<dbReference type="PANTHER" id="PTHR21261">
    <property type="entry name" value="BEAT PROTEIN"/>
    <property type="match status" value="1"/>
</dbReference>
<dbReference type="PANTHER" id="PTHR21261:SF15">
    <property type="entry name" value="BEATEN PATH IIIA, ISOFORM D-RELATED"/>
    <property type="match status" value="1"/>
</dbReference>
<dbReference type="InterPro" id="IPR036179">
    <property type="entry name" value="Ig-like_dom_sf"/>
</dbReference>
<proteinExistence type="predicted"/>
<dbReference type="AlphaFoldDB" id="A0AAW1UQZ2"/>
<comment type="caution">
    <text evidence="3">The sequence shown here is derived from an EMBL/GenBank/DDBJ whole genome shotgun (WGS) entry which is preliminary data.</text>
</comment>
<gene>
    <name evidence="3" type="ORF">WA026_013771</name>
</gene>
<dbReference type="EMBL" id="JARQZJ010000097">
    <property type="protein sequence ID" value="KAK9885897.1"/>
    <property type="molecule type" value="Genomic_DNA"/>
</dbReference>
<evidence type="ECO:0000313" key="4">
    <source>
        <dbReference type="Proteomes" id="UP001431783"/>
    </source>
</evidence>
<dbReference type="InterPro" id="IPR007110">
    <property type="entry name" value="Ig-like_dom"/>
</dbReference>
<name>A0AAW1UQZ2_9CUCU</name>
<keyword evidence="1" id="KW-0472">Membrane</keyword>
<dbReference type="InterPro" id="IPR013783">
    <property type="entry name" value="Ig-like_fold"/>
</dbReference>
<reference evidence="3 4" key="1">
    <citation type="submission" date="2023-03" db="EMBL/GenBank/DDBJ databases">
        <title>Genome insight into feeding habits of ladybird beetles.</title>
        <authorList>
            <person name="Li H.-S."/>
            <person name="Huang Y.-H."/>
            <person name="Pang H."/>
        </authorList>
    </citation>
    <scope>NUCLEOTIDE SEQUENCE [LARGE SCALE GENOMIC DNA]</scope>
    <source>
        <strain evidence="3">SYSU_2023b</strain>
        <tissue evidence="3">Whole body</tissue>
    </source>
</reference>
<keyword evidence="1" id="KW-1133">Transmembrane helix</keyword>
<evidence type="ECO:0000313" key="3">
    <source>
        <dbReference type="EMBL" id="KAK9885897.1"/>
    </source>
</evidence>
<sequence>MPCRVTTFYCILYLVINWQYLAVLSLTISNLFVPREASHEALLDCRYSLGLNETLYDVKWYKDGSEFFRCKANGSVQQFPVDGVKLYASELSQRGTCPLFLTGLSEKSSGEYLCEVSLDFTFQSVTRASKLNFVHPSIVPINIKDFIKDIKYEKNESQYSHGSTERYPSSILICLHILFLIVYE</sequence>
<protein>
    <recommendedName>
        <fullName evidence="2">Ig-like domain-containing protein</fullName>
    </recommendedName>
</protein>
<evidence type="ECO:0000256" key="1">
    <source>
        <dbReference type="SAM" id="Phobius"/>
    </source>
</evidence>
<organism evidence="3 4">
    <name type="scientific">Henosepilachna vigintioctopunctata</name>
    <dbReference type="NCBI Taxonomy" id="420089"/>
    <lineage>
        <taxon>Eukaryota</taxon>
        <taxon>Metazoa</taxon>
        <taxon>Ecdysozoa</taxon>
        <taxon>Arthropoda</taxon>
        <taxon>Hexapoda</taxon>
        <taxon>Insecta</taxon>
        <taxon>Pterygota</taxon>
        <taxon>Neoptera</taxon>
        <taxon>Endopterygota</taxon>
        <taxon>Coleoptera</taxon>
        <taxon>Polyphaga</taxon>
        <taxon>Cucujiformia</taxon>
        <taxon>Coccinelloidea</taxon>
        <taxon>Coccinellidae</taxon>
        <taxon>Epilachninae</taxon>
        <taxon>Epilachnini</taxon>
        <taxon>Henosepilachna</taxon>
    </lineage>
</organism>
<dbReference type="SUPFAM" id="SSF48726">
    <property type="entry name" value="Immunoglobulin"/>
    <property type="match status" value="1"/>
</dbReference>
<feature type="domain" description="Ig-like" evidence="2">
    <location>
        <begin position="43"/>
        <end position="132"/>
    </location>
</feature>
<dbReference type="Gene3D" id="2.60.40.10">
    <property type="entry name" value="Immunoglobulins"/>
    <property type="match status" value="1"/>
</dbReference>
<feature type="transmembrane region" description="Helical" evidence="1">
    <location>
        <begin position="6"/>
        <end position="33"/>
    </location>
</feature>
<dbReference type="PROSITE" id="PS50835">
    <property type="entry name" value="IG_LIKE"/>
    <property type="match status" value="1"/>
</dbReference>
<keyword evidence="1" id="KW-0812">Transmembrane</keyword>
<dbReference type="Proteomes" id="UP001431783">
    <property type="component" value="Unassembled WGS sequence"/>
</dbReference>